<evidence type="ECO:0000313" key="2">
    <source>
        <dbReference type="EMBL" id="MBD7908123.1"/>
    </source>
</evidence>
<dbReference type="PROSITE" id="PS51257">
    <property type="entry name" value="PROKAR_LIPOPROTEIN"/>
    <property type="match status" value="1"/>
</dbReference>
<evidence type="ECO:0000256" key="1">
    <source>
        <dbReference type="SAM" id="SignalP"/>
    </source>
</evidence>
<sequence length="114" mass="12720">MKSKCTFYSMILFSGLLLLAACSASSADWNSHFVVWKGDQYEVVDEYVTDVGEEVGEVTAFSDREGKYQGNFSNKYRKGTKYYAIPGLVSEEVIAVEEDGKYRKAVNAGKYVGK</sequence>
<dbReference type="EMBL" id="JACSQY010000004">
    <property type="protein sequence ID" value="MBD7908123.1"/>
    <property type="molecule type" value="Genomic_DNA"/>
</dbReference>
<protein>
    <recommendedName>
        <fullName evidence="4">Lipoprotein</fullName>
    </recommendedName>
</protein>
<dbReference type="Proteomes" id="UP000659496">
    <property type="component" value="Unassembled WGS sequence"/>
</dbReference>
<feature type="chain" id="PRO_5047013363" description="Lipoprotein" evidence="1">
    <location>
        <begin position="27"/>
        <end position="114"/>
    </location>
</feature>
<name>A0ABR8PIW7_9BACL</name>
<accession>A0ABR8PIW7</accession>
<proteinExistence type="predicted"/>
<evidence type="ECO:0000313" key="3">
    <source>
        <dbReference type="Proteomes" id="UP000659496"/>
    </source>
</evidence>
<keyword evidence="3" id="KW-1185">Reference proteome</keyword>
<reference evidence="2 3" key="1">
    <citation type="submission" date="2020-08" db="EMBL/GenBank/DDBJ databases">
        <title>A Genomic Blueprint of the Chicken Gut Microbiome.</title>
        <authorList>
            <person name="Gilroy R."/>
            <person name="Ravi A."/>
            <person name="Getino M."/>
            <person name="Pursley I."/>
            <person name="Horton D.L."/>
            <person name="Alikhan N.-F."/>
            <person name="Baker D."/>
            <person name="Gharbi K."/>
            <person name="Hall N."/>
            <person name="Watson M."/>
            <person name="Adriaenssens E.M."/>
            <person name="Foster-Nyarko E."/>
            <person name="Jarju S."/>
            <person name="Secka A."/>
            <person name="Antonio M."/>
            <person name="Oren A."/>
            <person name="Chaudhuri R."/>
            <person name="La Ragione R.M."/>
            <person name="Hildebrand F."/>
            <person name="Pallen M.J."/>
        </authorList>
    </citation>
    <scope>NUCLEOTIDE SEQUENCE [LARGE SCALE GENOMIC DNA]</scope>
    <source>
        <strain evidence="2 3">Sa3CUA8</strain>
    </source>
</reference>
<organism evidence="2 3">
    <name type="scientific">Sporosarcina gallistercoris</name>
    <dbReference type="NCBI Taxonomy" id="2762245"/>
    <lineage>
        <taxon>Bacteria</taxon>
        <taxon>Bacillati</taxon>
        <taxon>Bacillota</taxon>
        <taxon>Bacilli</taxon>
        <taxon>Bacillales</taxon>
        <taxon>Caryophanaceae</taxon>
        <taxon>Sporosarcina</taxon>
    </lineage>
</organism>
<evidence type="ECO:0008006" key="4">
    <source>
        <dbReference type="Google" id="ProtNLM"/>
    </source>
</evidence>
<dbReference type="RefSeq" id="WP_191689275.1">
    <property type="nucleotide sequence ID" value="NZ_JACSQY010000004.1"/>
</dbReference>
<gene>
    <name evidence="2" type="ORF">H9659_07270</name>
</gene>
<feature type="signal peptide" evidence="1">
    <location>
        <begin position="1"/>
        <end position="26"/>
    </location>
</feature>
<comment type="caution">
    <text evidence="2">The sequence shown here is derived from an EMBL/GenBank/DDBJ whole genome shotgun (WGS) entry which is preliminary data.</text>
</comment>
<keyword evidence="1" id="KW-0732">Signal</keyword>